<proteinExistence type="predicted"/>
<name>A0AAV7QSK2_PLEWA</name>
<evidence type="ECO:0000313" key="1">
    <source>
        <dbReference type="EMBL" id="KAJ1141423.1"/>
    </source>
</evidence>
<dbReference type="AlphaFoldDB" id="A0AAV7QSK2"/>
<protein>
    <submittedName>
        <fullName evidence="1">Uncharacterized protein</fullName>
    </submittedName>
</protein>
<gene>
    <name evidence="1" type="ORF">NDU88_007756</name>
</gene>
<keyword evidence="2" id="KW-1185">Reference proteome</keyword>
<reference evidence="1" key="1">
    <citation type="journal article" date="2022" name="bioRxiv">
        <title>Sequencing and chromosome-scale assembly of the giantPleurodeles waltlgenome.</title>
        <authorList>
            <person name="Brown T."/>
            <person name="Elewa A."/>
            <person name="Iarovenko S."/>
            <person name="Subramanian E."/>
            <person name="Araus A.J."/>
            <person name="Petzold A."/>
            <person name="Susuki M."/>
            <person name="Suzuki K.-i.T."/>
            <person name="Hayashi T."/>
            <person name="Toyoda A."/>
            <person name="Oliveira C."/>
            <person name="Osipova E."/>
            <person name="Leigh N.D."/>
            <person name="Simon A."/>
            <person name="Yun M.H."/>
        </authorList>
    </citation>
    <scope>NUCLEOTIDE SEQUENCE</scope>
    <source>
        <strain evidence="1">20211129_DDA</strain>
        <tissue evidence="1">Liver</tissue>
    </source>
</reference>
<accession>A0AAV7QSK2</accession>
<dbReference type="EMBL" id="JANPWB010000010">
    <property type="protein sequence ID" value="KAJ1141423.1"/>
    <property type="molecule type" value="Genomic_DNA"/>
</dbReference>
<organism evidence="1 2">
    <name type="scientific">Pleurodeles waltl</name>
    <name type="common">Iberian ribbed newt</name>
    <dbReference type="NCBI Taxonomy" id="8319"/>
    <lineage>
        <taxon>Eukaryota</taxon>
        <taxon>Metazoa</taxon>
        <taxon>Chordata</taxon>
        <taxon>Craniata</taxon>
        <taxon>Vertebrata</taxon>
        <taxon>Euteleostomi</taxon>
        <taxon>Amphibia</taxon>
        <taxon>Batrachia</taxon>
        <taxon>Caudata</taxon>
        <taxon>Salamandroidea</taxon>
        <taxon>Salamandridae</taxon>
        <taxon>Pleurodelinae</taxon>
        <taxon>Pleurodeles</taxon>
    </lineage>
</organism>
<comment type="caution">
    <text evidence="1">The sequence shown here is derived from an EMBL/GenBank/DDBJ whole genome shotgun (WGS) entry which is preliminary data.</text>
</comment>
<evidence type="ECO:0000313" key="2">
    <source>
        <dbReference type="Proteomes" id="UP001066276"/>
    </source>
</evidence>
<sequence>MGGEKCTQGINLTEKQSRSCEQVRKRQEDDDRVVNCCFSESLTENEVMLFRNCSLECRQKKTARTCERRRDKPKISGYTLTERKRAMKAALHAEKS</sequence>
<dbReference type="Proteomes" id="UP001066276">
    <property type="component" value="Chromosome 6"/>
</dbReference>